<evidence type="ECO:0000313" key="3">
    <source>
        <dbReference type="WBParaSite" id="MCU_007545-RA"/>
    </source>
</evidence>
<name>A0A5K3FDW7_MESCO</name>
<dbReference type="WBParaSite" id="MCU_007545-RA">
    <property type="protein sequence ID" value="MCU_007545-RA"/>
    <property type="gene ID" value="MCU_007545"/>
</dbReference>
<feature type="repeat" description="ANK" evidence="1">
    <location>
        <begin position="105"/>
        <end position="137"/>
    </location>
</feature>
<dbReference type="Pfam" id="PF12796">
    <property type="entry name" value="Ank_2"/>
    <property type="match status" value="1"/>
</dbReference>
<accession>A0A5K3FDW7</accession>
<organism evidence="3">
    <name type="scientific">Mesocestoides corti</name>
    <name type="common">Flatworm</name>
    <dbReference type="NCBI Taxonomy" id="53468"/>
    <lineage>
        <taxon>Eukaryota</taxon>
        <taxon>Metazoa</taxon>
        <taxon>Spiralia</taxon>
        <taxon>Lophotrochozoa</taxon>
        <taxon>Platyhelminthes</taxon>
        <taxon>Cestoda</taxon>
        <taxon>Eucestoda</taxon>
        <taxon>Cyclophyllidea</taxon>
        <taxon>Mesocestoididae</taxon>
        <taxon>Mesocestoides</taxon>
    </lineage>
</organism>
<protein>
    <submittedName>
        <fullName evidence="3">ANK_REP_REGION domain-containing protein</fullName>
    </submittedName>
</protein>
<reference evidence="3" key="1">
    <citation type="submission" date="2019-11" db="UniProtKB">
        <authorList>
            <consortium name="WormBaseParasite"/>
        </authorList>
    </citation>
    <scope>IDENTIFICATION</scope>
</reference>
<dbReference type="PROSITE" id="PS50297">
    <property type="entry name" value="ANK_REP_REGION"/>
    <property type="match status" value="1"/>
</dbReference>
<dbReference type="Gene3D" id="1.25.40.20">
    <property type="entry name" value="Ankyrin repeat-containing domain"/>
    <property type="match status" value="1"/>
</dbReference>
<keyword evidence="1" id="KW-0040">ANK repeat</keyword>
<dbReference type="PROSITE" id="PS50088">
    <property type="entry name" value="ANK_REPEAT"/>
    <property type="match status" value="1"/>
</dbReference>
<evidence type="ECO:0000256" key="1">
    <source>
        <dbReference type="PROSITE-ProRule" id="PRU00023"/>
    </source>
</evidence>
<feature type="region of interest" description="Disordered" evidence="2">
    <location>
        <begin position="1"/>
        <end position="26"/>
    </location>
</feature>
<dbReference type="AlphaFoldDB" id="A0A5K3FDW7"/>
<proteinExistence type="predicted"/>
<evidence type="ECO:0000256" key="2">
    <source>
        <dbReference type="SAM" id="MobiDB-lite"/>
    </source>
</evidence>
<dbReference type="InterPro" id="IPR002110">
    <property type="entry name" value="Ankyrin_rpt"/>
</dbReference>
<feature type="compositionally biased region" description="Polar residues" evidence="2">
    <location>
        <begin position="10"/>
        <end position="19"/>
    </location>
</feature>
<dbReference type="SUPFAM" id="SSF48403">
    <property type="entry name" value="Ankyrin repeat"/>
    <property type="match status" value="1"/>
</dbReference>
<dbReference type="InterPro" id="IPR036770">
    <property type="entry name" value="Ankyrin_rpt-contain_sf"/>
</dbReference>
<sequence length="212" mass="23349">MCTPTDALSGVQSNSSTMSRHSRAQRPMLECKPITQGSATAPCASADTESFDLTRALFRIVRKGRVSRLQSYVAKSLATDHVVGPSLVSNSAATVYLLASTVDSQGRRLLHVACEYGQVKMLRYLVSIGLPIEVYDKKGNTPVHSCLKYSMKHQRFAKCCKLLGCLLKSNLELLYVRNNEGLSPSYLLEQLWRLASPKERSKGDAVSSKSDF</sequence>